<proteinExistence type="predicted"/>
<keyword evidence="4" id="KW-1185">Reference proteome</keyword>
<dbReference type="EMBL" id="PJQY01002417">
    <property type="protein sequence ID" value="PQP93916.1"/>
    <property type="molecule type" value="Genomic_DNA"/>
</dbReference>
<feature type="compositionally biased region" description="Low complexity" evidence="1">
    <location>
        <begin position="65"/>
        <end position="74"/>
    </location>
</feature>
<dbReference type="AlphaFoldDB" id="A0A314XNF2"/>
<dbReference type="OrthoDB" id="515654at2759"/>
<comment type="caution">
    <text evidence="3">The sequence shown here is derived from an EMBL/GenBank/DDBJ whole genome shotgun (WGS) entry which is preliminary data.</text>
</comment>
<dbReference type="PANTHER" id="PTHR35294:SF1">
    <property type="entry name" value="OS05G0409000 PROTEIN"/>
    <property type="match status" value="1"/>
</dbReference>
<accession>A0A314XNF2</accession>
<reference evidence="3 4" key="1">
    <citation type="submission" date="2018-02" db="EMBL/GenBank/DDBJ databases">
        <title>Draft genome of wild Prunus yedoensis var. nudiflora.</title>
        <authorList>
            <person name="Baek S."/>
            <person name="Kim J.-H."/>
            <person name="Choi K."/>
            <person name="Kim G.-B."/>
            <person name="Cho A."/>
            <person name="Jang H."/>
            <person name="Shin C.-H."/>
            <person name="Yu H.-J."/>
            <person name="Mun J.-H."/>
        </authorList>
    </citation>
    <scope>NUCLEOTIDE SEQUENCE [LARGE SCALE GENOMIC DNA]</scope>
    <source>
        <strain evidence="4">cv. Jeju island</strain>
        <tissue evidence="3">Leaf</tissue>
    </source>
</reference>
<evidence type="ECO:0000256" key="1">
    <source>
        <dbReference type="SAM" id="MobiDB-lite"/>
    </source>
</evidence>
<dbReference type="Proteomes" id="UP000250321">
    <property type="component" value="Unassembled WGS sequence"/>
</dbReference>
<evidence type="ECO:0000313" key="3">
    <source>
        <dbReference type="EMBL" id="PQP93916.1"/>
    </source>
</evidence>
<gene>
    <name evidence="3" type="ORF">Pyn_07313</name>
</gene>
<dbReference type="PROSITE" id="PS50030">
    <property type="entry name" value="UBA"/>
    <property type="match status" value="1"/>
</dbReference>
<dbReference type="PANTHER" id="PTHR35294">
    <property type="entry name" value="UBIQUITIN-ASSOCIATED/TRANSLATION ELONGATION FACTOR EF1B PROTEIN"/>
    <property type="match status" value="1"/>
</dbReference>
<organism evidence="3 4">
    <name type="scientific">Prunus yedoensis var. nudiflora</name>
    <dbReference type="NCBI Taxonomy" id="2094558"/>
    <lineage>
        <taxon>Eukaryota</taxon>
        <taxon>Viridiplantae</taxon>
        <taxon>Streptophyta</taxon>
        <taxon>Embryophyta</taxon>
        <taxon>Tracheophyta</taxon>
        <taxon>Spermatophyta</taxon>
        <taxon>Magnoliopsida</taxon>
        <taxon>eudicotyledons</taxon>
        <taxon>Gunneridae</taxon>
        <taxon>Pentapetalae</taxon>
        <taxon>rosids</taxon>
        <taxon>fabids</taxon>
        <taxon>Rosales</taxon>
        <taxon>Rosaceae</taxon>
        <taxon>Amygdaloideae</taxon>
        <taxon>Amygdaleae</taxon>
        <taxon>Prunus</taxon>
    </lineage>
</organism>
<dbReference type="Gene3D" id="1.10.8.10">
    <property type="entry name" value="DNA helicase RuvA subunit, C-terminal domain"/>
    <property type="match status" value="1"/>
</dbReference>
<sequence>MSRMLEALAQQLVAMGFSQERATMALILNEGRVKESVAWLFEGGKDADKPRHQNFGGGNLKVVESSSISPNSSNLKQSCTV</sequence>
<dbReference type="Pfam" id="PF22562">
    <property type="entry name" value="UBA_7"/>
    <property type="match status" value="1"/>
</dbReference>
<evidence type="ECO:0000259" key="2">
    <source>
        <dbReference type="PROSITE" id="PS50030"/>
    </source>
</evidence>
<dbReference type="InterPro" id="IPR015940">
    <property type="entry name" value="UBA"/>
</dbReference>
<protein>
    <recommendedName>
        <fullName evidence="2">UBA domain-containing protein</fullName>
    </recommendedName>
</protein>
<name>A0A314XNF2_PRUYE</name>
<evidence type="ECO:0000313" key="4">
    <source>
        <dbReference type="Proteomes" id="UP000250321"/>
    </source>
</evidence>
<dbReference type="SUPFAM" id="SSF46934">
    <property type="entry name" value="UBA-like"/>
    <property type="match status" value="1"/>
</dbReference>
<feature type="domain" description="UBA" evidence="2">
    <location>
        <begin position="3"/>
        <end position="43"/>
    </location>
</feature>
<dbReference type="InterPro" id="IPR009060">
    <property type="entry name" value="UBA-like_sf"/>
</dbReference>
<feature type="region of interest" description="Disordered" evidence="1">
    <location>
        <begin position="50"/>
        <end position="81"/>
    </location>
</feature>
<dbReference type="STRING" id="2094558.A0A314XNF2"/>